<dbReference type="GO" id="GO:0005737">
    <property type="term" value="C:cytoplasm"/>
    <property type="evidence" value="ECO:0007669"/>
    <property type="project" value="TreeGrafter"/>
</dbReference>
<dbReference type="SUPFAM" id="SSF53335">
    <property type="entry name" value="S-adenosyl-L-methionine-dependent methyltransferases"/>
    <property type="match status" value="1"/>
</dbReference>
<dbReference type="Pfam" id="PF05891">
    <property type="entry name" value="Methyltransf_PK"/>
    <property type="match status" value="1"/>
</dbReference>
<gene>
    <name evidence="13" type="ORF">LLUT_LOCUS30650</name>
</gene>
<dbReference type="EC" id="2.1.1.244" evidence="5"/>
<evidence type="ECO:0000256" key="2">
    <source>
        <dbReference type="ARBA" id="ARBA00022603"/>
    </source>
</evidence>
<comment type="similarity">
    <text evidence="1">Belongs to the methyltransferase superfamily. NTM1 family.</text>
</comment>
<evidence type="ECO:0000256" key="1">
    <source>
        <dbReference type="ARBA" id="ARBA00009059"/>
    </source>
</evidence>
<name>A0AAV1Y9A1_LUPLU</name>
<keyword evidence="2" id="KW-0489">Methyltransferase</keyword>
<evidence type="ECO:0000256" key="11">
    <source>
        <dbReference type="ARBA" id="ARBA00060050"/>
    </source>
</evidence>
<dbReference type="Proteomes" id="UP001497480">
    <property type="component" value="Unassembled WGS sequence"/>
</dbReference>
<evidence type="ECO:0000256" key="9">
    <source>
        <dbReference type="ARBA" id="ARBA00047885"/>
    </source>
</evidence>
<keyword evidence="4" id="KW-0949">S-adenosyl-L-methionine</keyword>
<dbReference type="PANTHER" id="PTHR12753">
    <property type="entry name" value="AD-003 - RELATED"/>
    <property type="match status" value="1"/>
</dbReference>
<dbReference type="PANTHER" id="PTHR12753:SF0">
    <property type="entry name" value="ALPHA N-TERMINAL PROTEIN METHYLTRANSFERASE 1"/>
    <property type="match status" value="1"/>
</dbReference>
<comment type="catalytic activity">
    <reaction evidence="8">
        <text>N-terminal L-seryl-L-prolyl-L-lysyl-[protein] + 3 S-adenosyl-L-methionine = N-terminal N,N,N-trimethyl-L-seryl-L-prolyl-L-lysyl-[protein] + 3 S-adenosyl-L-homocysteine + 3 H(+)</text>
        <dbReference type="Rhea" id="RHEA:54724"/>
        <dbReference type="Rhea" id="RHEA-COMP:13789"/>
        <dbReference type="Rhea" id="RHEA-COMP:13973"/>
        <dbReference type="ChEBI" id="CHEBI:15378"/>
        <dbReference type="ChEBI" id="CHEBI:57856"/>
        <dbReference type="ChEBI" id="CHEBI:59789"/>
        <dbReference type="ChEBI" id="CHEBI:138061"/>
        <dbReference type="ChEBI" id="CHEBI:138317"/>
        <dbReference type="EC" id="2.1.1.244"/>
    </reaction>
</comment>
<evidence type="ECO:0000256" key="7">
    <source>
        <dbReference type="ARBA" id="ARBA00043129"/>
    </source>
</evidence>
<evidence type="ECO:0000256" key="10">
    <source>
        <dbReference type="ARBA" id="ARBA00048167"/>
    </source>
</evidence>
<comment type="function">
    <text evidence="11">Alpha-N-methyltransferase that methylates the N-terminus of target proteins containing the N-terminal motif [Ala/Pro/Ser]-Pro-Lys when the initiator Met is cleaved. Specifically catalyzes mono-, di- or tri-methylation of exposed alpha-amino group of Ala or Ser residue in the [Ala/Ser]-Pro-Lys motif and mono- or di-methylation of Pro in the Pro-Pro-Lys motif.</text>
</comment>
<evidence type="ECO:0000256" key="5">
    <source>
        <dbReference type="ARBA" id="ARBA00039112"/>
    </source>
</evidence>
<reference evidence="13 14" key="1">
    <citation type="submission" date="2024-03" db="EMBL/GenBank/DDBJ databases">
        <authorList>
            <person name="Martinez-Hernandez J."/>
        </authorList>
    </citation>
    <scope>NUCLEOTIDE SEQUENCE [LARGE SCALE GENOMIC DNA]</scope>
</reference>
<comment type="catalytic activity">
    <reaction evidence="9">
        <text>N-terminal L-prolyl-L-prolyl-L-lysyl-[protein] + 2 S-adenosyl-L-methionine = N-terminal N,N-dimethyl-L-prolyl-L-prolyl-L-lysyl-[protein] + 2 S-adenosyl-L-homocysteine + 2 H(+)</text>
        <dbReference type="Rhea" id="RHEA:54736"/>
        <dbReference type="Rhea" id="RHEA-COMP:13787"/>
        <dbReference type="Rhea" id="RHEA-COMP:13974"/>
        <dbReference type="ChEBI" id="CHEBI:15378"/>
        <dbReference type="ChEBI" id="CHEBI:57856"/>
        <dbReference type="ChEBI" id="CHEBI:59789"/>
        <dbReference type="ChEBI" id="CHEBI:138059"/>
        <dbReference type="ChEBI" id="CHEBI:138318"/>
        <dbReference type="EC" id="2.1.1.244"/>
    </reaction>
</comment>
<dbReference type="InterPro" id="IPR008576">
    <property type="entry name" value="MeTrfase_NTM1"/>
</dbReference>
<accession>A0AAV1Y9A1</accession>
<dbReference type="Gene3D" id="3.40.50.150">
    <property type="entry name" value="Vaccinia Virus protein VP39"/>
    <property type="match status" value="1"/>
</dbReference>
<evidence type="ECO:0000313" key="13">
    <source>
        <dbReference type="EMBL" id="CAL0329590.1"/>
    </source>
</evidence>
<evidence type="ECO:0000256" key="8">
    <source>
        <dbReference type="ARBA" id="ARBA00047306"/>
    </source>
</evidence>
<comment type="catalytic activity">
    <reaction evidence="10">
        <text>N-terminal L-alanyl-L-prolyl-L-lysyl-[protein] + 3 S-adenosyl-L-methionine = N-terminal N,N,N-trimethyl-L-alanyl-L-prolyl-L-lysyl-[protein] + 3 S-adenosyl-L-homocysteine + 3 H(+)</text>
        <dbReference type="Rhea" id="RHEA:54712"/>
        <dbReference type="Rhea" id="RHEA-COMP:13785"/>
        <dbReference type="Rhea" id="RHEA-COMP:13971"/>
        <dbReference type="ChEBI" id="CHEBI:15378"/>
        <dbReference type="ChEBI" id="CHEBI:57856"/>
        <dbReference type="ChEBI" id="CHEBI:59789"/>
        <dbReference type="ChEBI" id="CHEBI:138057"/>
        <dbReference type="ChEBI" id="CHEBI:138315"/>
        <dbReference type="EC" id="2.1.1.244"/>
    </reaction>
</comment>
<dbReference type="GO" id="GO:0032259">
    <property type="term" value="P:methylation"/>
    <property type="evidence" value="ECO:0007669"/>
    <property type="project" value="UniProtKB-KW"/>
</dbReference>
<evidence type="ECO:0000256" key="6">
    <source>
        <dbReference type="ARBA" id="ARBA00039449"/>
    </source>
</evidence>
<evidence type="ECO:0000256" key="3">
    <source>
        <dbReference type="ARBA" id="ARBA00022679"/>
    </source>
</evidence>
<evidence type="ECO:0000313" key="14">
    <source>
        <dbReference type="Proteomes" id="UP001497480"/>
    </source>
</evidence>
<keyword evidence="3" id="KW-0808">Transferase</keyword>
<protein>
    <recommendedName>
        <fullName evidence="6">Alpha N-terminal protein methyltransferase 1</fullName>
        <ecNumber evidence="5">2.1.1.244</ecNumber>
    </recommendedName>
    <alternativeName>
        <fullName evidence="7">X-Pro-Lys N-terminal protein methyltransferase 1</fullName>
    </alternativeName>
</protein>
<dbReference type="GO" id="GO:0071885">
    <property type="term" value="F:N-terminal protein N-methyltransferase activity"/>
    <property type="evidence" value="ECO:0007669"/>
    <property type="project" value="UniProtKB-EC"/>
</dbReference>
<dbReference type="InterPro" id="IPR029063">
    <property type="entry name" value="SAM-dependent_MTases_sf"/>
</dbReference>
<evidence type="ECO:0000256" key="4">
    <source>
        <dbReference type="ARBA" id="ARBA00022691"/>
    </source>
</evidence>
<comment type="caution">
    <text evidence="13">The sequence shown here is derived from an EMBL/GenBank/DDBJ whole genome shotgun (WGS) entry which is preliminary data.</text>
</comment>
<dbReference type="CDD" id="cd02440">
    <property type="entry name" value="AdoMet_MTases"/>
    <property type="match status" value="1"/>
</dbReference>
<feature type="region of interest" description="Disordered" evidence="12">
    <location>
        <begin position="321"/>
        <end position="342"/>
    </location>
</feature>
<dbReference type="FunFam" id="3.40.50.150:FF:000025">
    <property type="entry name" value="N-terminal Xaa-Pro-Lys N-methyltransferase 1"/>
    <property type="match status" value="1"/>
</dbReference>
<evidence type="ECO:0000256" key="12">
    <source>
        <dbReference type="SAM" id="MobiDB-lite"/>
    </source>
</evidence>
<keyword evidence="14" id="KW-1185">Reference proteome</keyword>
<feature type="compositionally biased region" description="Polar residues" evidence="12">
    <location>
        <begin position="332"/>
        <end position="342"/>
    </location>
</feature>
<dbReference type="EMBL" id="CAXHTB010000022">
    <property type="protein sequence ID" value="CAL0329590.1"/>
    <property type="molecule type" value="Genomic_DNA"/>
</dbReference>
<sequence length="342" mass="38643">MLTTLCVCHFLAQKTSSIDISGRDTHGYQFNTVDDMWKEQAGDPKKKSKWYNDGVTFWEGVDASVEGVLGGYGFVNDADINGSEDFLKVLLSQHFHVHNRHQPLVALDCGSGIGRVTKNVLIKYFNEVDLLEPVSRFLEVARKTLANGYQANSDLHKAVNFYSLPLQDFTPVAGRYDVIWIQWCICHLTDDDFISFFNRAKVGLKPGGLFILKENIAKTGFVLDNEDKTITRSESYFQSLFSRCGLHIYKSKVQEGFPEGLFAVKIYSKNDSQPRRDIMAKEGEGVMARQCASKTPRPILTETSSPRCMGYLTETSRPILTETPRPDMGHLTETSMSRRIRN</sequence>
<proteinExistence type="inferred from homology"/>
<organism evidence="13 14">
    <name type="scientific">Lupinus luteus</name>
    <name type="common">European yellow lupine</name>
    <dbReference type="NCBI Taxonomy" id="3873"/>
    <lineage>
        <taxon>Eukaryota</taxon>
        <taxon>Viridiplantae</taxon>
        <taxon>Streptophyta</taxon>
        <taxon>Embryophyta</taxon>
        <taxon>Tracheophyta</taxon>
        <taxon>Spermatophyta</taxon>
        <taxon>Magnoliopsida</taxon>
        <taxon>eudicotyledons</taxon>
        <taxon>Gunneridae</taxon>
        <taxon>Pentapetalae</taxon>
        <taxon>rosids</taxon>
        <taxon>fabids</taxon>
        <taxon>Fabales</taxon>
        <taxon>Fabaceae</taxon>
        <taxon>Papilionoideae</taxon>
        <taxon>50 kb inversion clade</taxon>
        <taxon>genistoids sensu lato</taxon>
        <taxon>core genistoids</taxon>
        <taxon>Genisteae</taxon>
        <taxon>Lupinus</taxon>
    </lineage>
</organism>
<dbReference type="AlphaFoldDB" id="A0AAV1Y9A1"/>